<dbReference type="RefSeq" id="WP_170856588.1">
    <property type="nucleotide sequence ID" value="NZ_FNOT01000001.1"/>
</dbReference>
<dbReference type="AlphaFoldDB" id="A0A1H3BAH5"/>
<proteinExistence type="predicted"/>
<dbReference type="STRING" id="1137993.SAMN05660209_00357"/>
<dbReference type="InterPro" id="IPR000073">
    <property type="entry name" value="AB_hydrolase_1"/>
</dbReference>
<accession>A0A1H3BAH5</accession>
<dbReference type="Pfam" id="PF00561">
    <property type="entry name" value="Abhydrolase_1"/>
    <property type="match status" value="1"/>
</dbReference>
<dbReference type="SUPFAM" id="SSF53474">
    <property type="entry name" value="alpha/beta-Hydrolases"/>
    <property type="match status" value="1"/>
</dbReference>
<dbReference type="GO" id="GO:0003824">
    <property type="term" value="F:catalytic activity"/>
    <property type="evidence" value="ECO:0007669"/>
    <property type="project" value="UniProtKB-ARBA"/>
</dbReference>
<evidence type="ECO:0000259" key="1">
    <source>
        <dbReference type="Pfam" id="PF00561"/>
    </source>
</evidence>
<dbReference type="PRINTS" id="PR00111">
    <property type="entry name" value="ABHYDROLASE"/>
</dbReference>
<dbReference type="InterPro" id="IPR029058">
    <property type="entry name" value="AB_hydrolase_fold"/>
</dbReference>
<sequence>MPDVRTTADDPRRGAFANGMEYLTWGHGPRKLLSIQEGPGSSVPEGSMARLMVRLHRPYVDAGFAVWIVTRRRDMPAGHTVADMADDYAALIAAEFGGRVDLVVGESYGGIVAQYLAARHPERLERVALVVAGCEVSPWGKDVDSRLATALARRDTTGCGMAFGEYVLPGRRLRWLRRLAAPLIGRALFAEEQCPPGDVLTELRAEVEFDSREVLPTIRIPVLLVSGSRDRFFPPAVIEETAALIPECTVVRYEGKGHLGVGMDKRVAGDVLAFAGLQEPASDRRQAGRPRPSRR</sequence>
<dbReference type="PANTHER" id="PTHR43433">
    <property type="entry name" value="HYDROLASE, ALPHA/BETA FOLD FAMILY PROTEIN"/>
    <property type="match status" value="1"/>
</dbReference>
<feature type="domain" description="AB hydrolase-1" evidence="1">
    <location>
        <begin position="80"/>
        <end position="259"/>
    </location>
</feature>
<evidence type="ECO:0000313" key="3">
    <source>
        <dbReference type="Proteomes" id="UP000198921"/>
    </source>
</evidence>
<reference evidence="3" key="1">
    <citation type="submission" date="2016-10" db="EMBL/GenBank/DDBJ databases">
        <authorList>
            <person name="Varghese N."/>
            <person name="Submissions S."/>
        </authorList>
    </citation>
    <scope>NUCLEOTIDE SEQUENCE [LARGE SCALE GENOMIC DNA]</scope>
    <source>
        <strain evidence="3">DSM 45422</strain>
    </source>
</reference>
<name>A0A1H3BAH5_9ACTN</name>
<protein>
    <submittedName>
        <fullName evidence="2">Pimeloyl-ACP methyl ester carboxylesterase</fullName>
    </submittedName>
</protein>
<gene>
    <name evidence="2" type="ORF">SAMN05660209_00357</name>
</gene>
<dbReference type="Gene3D" id="3.40.50.1820">
    <property type="entry name" value="alpha/beta hydrolase"/>
    <property type="match status" value="1"/>
</dbReference>
<evidence type="ECO:0000313" key="2">
    <source>
        <dbReference type="EMBL" id="SDX38698.1"/>
    </source>
</evidence>
<dbReference type="EMBL" id="FNOT01000001">
    <property type="protein sequence ID" value="SDX38698.1"/>
    <property type="molecule type" value="Genomic_DNA"/>
</dbReference>
<keyword evidence="3" id="KW-1185">Reference proteome</keyword>
<dbReference type="PANTHER" id="PTHR43433:SF5">
    <property type="entry name" value="AB HYDROLASE-1 DOMAIN-CONTAINING PROTEIN"/>
    <property type="match status" value="1"/>
</dbReference>
<dbReference type="Proteomes" id="UP000198921">
    <property type="component" value="Unassembled WGS sequence"/>
</dbReference>
<organism evidence="2 3">
    <name type="scientific">Geodermatophilus africanus</name>
    <dbReference type="NCBI Taxonomy" id="1137993"/>
    <lineage>
        <taxon>Bacteria</taxon>
        <taxon>Bacillati</taxon>
        <taxon>Actinomycetota</taxon>
        <taxon>Actinomycetes</taxon>
        <taxon>Geodermatophilales</taxon>
        <taxon>Geodermatophilaceae</taxon>
        <taxon>Geodermatophilus</taxon>
    </lineage>
</organism>
<dbReference type="InterPro" id="IPR050471">
    <property type="entry name" value="AB_hydrolase"/>
</dbReference>